<accession>A0ABW0K736</accession>
<protein>
    <submittedName>
        <fullName evidence="7">NfeD family protein</fullName>
    </submittedName>
</protein>
<comment type="caution">
    <text evidence="7">The sequence shown here is derived from an EMBL/GenBank/DDBJ whole genome shotgun (WGS) entry which is preliminary data.</text>
</comment>
<dbReference type="Proteomes" id="UP001596044">
    <property type="component" value="Unassembled WGS sequence"/>
</dbReference>
<dbReference type="Pfam" id="PF01957">
    <property type="entry name" value="NfeD"/>
    <property type="match status" value="1"/>
</dbReference>
<dbReference type="Gene3D" id="2.40.50.140">
    <property type="entry name" value="Nucleic acid-binding proteins"/>
    <property type="match status" value="1"/>
</dbReference>
<keyword evidence="2 5" id="KW-0812">Transmembrane</keyword>
<evidence type="ECO:0000256" key="3">
    <source>
        <dbReference type="ARBA" id="ARBA00022989"/>
    </source>
</evidence>
<comment type="subcellular location">
    <subcellularLocation>
        <location evidence="1">Membrane</location>
        <topology evidence="1">Multi-pass membrane protein</topology>
    </subcellularLocation>
</comment>
<dbReference type="PANTHER" id="PTHR33507:SF3">
    <property type="entry name" value="INNER MEMBRANE PROTEIN YBBJ"/>
    <property type="match status" value="1"/>
</dbReference>
<proteinExistence type="predicted"/>
<evidence type="ECO:0000259" key="6">
    <source>
        <dbReference type="Pfam" id="PF01957"/>
    </source>
</evidence>
<dbReference type="InterPro" id="IPR002810">
    <property type="entry name" value="NfeD-like_C"/>
</dbReference>
<gene>
    <name evidence="7" type="ORF">ACFPOG_10405</name>
</gene>
<dbReference type="PANTHER" id="PTHR33507">
    <property type="entry name" value="INNER MEMBRANE PROTEIN YBBJ"/>
    <property type="match status" value="1"/>
</dbReference>
<evidence type="ECO:0000256" key="4">
    <source>
        <dbReference type="ARBA" id="ARBA00023136"/>
    </source>
</evidence>
<sequence>MLWILWCILAVLLVIVELSTGTFYFLVLACSALTAMVSAWFHLSLLIQVAVFTISAFLFYVCLLPSIRKLIPASKETLPSIDRFIGQKAYVISEIKPGEVGLVKLNSELWSAIADENIREGEEVIVIEVKVSKLYVRKPSIDDLSKEDK</sequence>
<dbReference type="SUPFAM" id="SSF141322">
    <property type="entry name" value="NfeD domain-like"/>
    <property type="match status" value="1"/>
</dbReference>
<organism evidence="7 8">
    <name type="scientific">Paenibacillus aestuarii</name>
    <dbReference type="NCBI Taxonomy" id="516965"/>
    <lineage>
        <taxon>Bacteria</taxon>
        <taxon>Bacillati</taxon>
        <taxon>Bacillota</taxon>
        <taxon>Bacilli</taxon>
        <taxon>Bacillales</taxon>
        <taxon>Paenibacillaceae</taxon>
        <taxon>Paenibacillus</taxon>
    </lineage>
</organism>
<evidence type="ECO:0000256" key="1">
    <source>
        <dbReference type="ARBA" id="ARBA00004141"/>
    </source>
</evidence>
<reference evidence="8" key="1">
    <citation type="journal article" date="2019" name="Int. J. Syst. Evol. Microbiol.">
        <title>The Global Catalogue of Microorganisms (GCM) 10K type strain sequencing project: providing services to taxonomists for standard genome sequencing and annotation.</title>
        <authorList>
            <consortium name="The Broad Institute Genomics Platform"/>
            <consortium name="The Broad Institute Genome Sequencing Center for Infectious Disease"/>
            <person name="Wu L."/>
            <person name="Ma J."/>
        </authorList>
    </citation>
    <scope>NUCLEOTIDE SEQUENCE [LARGE SCALE GENOMIC DNA]</scope>
    <source>
        <strain evidence="8">KACC 11904</strain>
    </source>
</reference>
<keyword evidence="4 5" id="KW-0472">Membrane</keyword>
<keyword evidence="3 5" id="KW-1133">Transmembrane helix</keyword>
<dbReference type="InterPro" id="IPR052165">
    <property type="entry name" value="Membrane_assoc_protease"/>
</dbReference>
<dbReference type="InterPro" id="IPR012340">
    <property type="entry name" value="NA-bd_OB-fold"/>
</dbReference>
<evidence type="ECO:0000256" key="2">
    <source>
        <dbReference type="ARBA" id="ARBA00022692"/>
    </source>
</evidence>
<keyword evidence="8" id="KW-1185">Reference proteome</keyword>
<feature type="transmembrane region" description="Helical" evidence="5">
    <location>
        <begin position="41"/>
        <end position="63"/>
    </location>
</feature>
<evidence type="ECO:0000313" key="7">
    <source>
        <dbReference type="EMBL" id="MFC5448676.1"/>
    </source>
</evidence>
<dbReference type="EMBL" id="JBHSMJ010000009">
    <property type="protein sequence ID" value="MFC5448676.1"/>
    <property type="molecule type" value="Genomic_DNA"/>
</dbReference>
<evidence type="ECO:0000313" key="8">
    <source>
        <dbReference type="Proteomes" id="UP001596044"/>
    </source>
</evidence>
<dbReference type="RefSeq" id="WP_270878336.1">
    <property type="nucleotide sequence ID" value="NZ_JAQFVF010000018.1"/>
</dbReference>
<name>A0ABW0K736_9BACL</name>
<evidence type="ECO:0000256" key="5">
    <source>
        <dbReference type="SAM" id="Phobius"/>
    </source>
</evidence>
<feature type="domain" description="NfeD-like C-terminal" evidence="6">
    <location>
        <begin position="82"/>
        <end position="138"/>
    </location>
</feature>